<name>A0A8H2WGF9_9AGAM</name>
<accession>A0A8H2WGF9</accession>
<protein>
    <recommendedName>
        <fullName evidence="3">F-box domain-containing protein</fullName>
    </recommendedName>
</protein>
<reference evidence="1" key="1">
    <citation type="submission" date="2021-01" db="EMBL/GenBank/DDBJ databases">
        <authorList>
            <person name="Kaushik A."/>
        </authorList>
    </citation>
    <scope>NUCLEOTIDE SEQUENCE</scope>
    <source>
        <strain evidence="1">AG2-2IIIB</strain>
    </source>
</reference>
<dbReference type="Proteomes" id="UP000663843">
    <property type="component" value="Unassembled WGS sequence"/>
</dbReference>
<evidence type="ECO:0008006" key="3">
    <source>
        <dbReference type="Google" id="ProtNLM"/>
    </source>
</evidence>
<comment type="caution">
    <text evidence="1">The sequence shown here is derived from an EMBL/GenBank/DDBJ whole genome shotgun (WGS) entry which is preliminary data.</text>
</comment>
<gene>
    <name evidence="1" type="ORF">RDB_LOCUS17938</name>
</gene>
<dbReference type="EMBL" id="CAJMWT010000986">
    <property type="protein sequence ID" value="CAE6369852.1"/>
    <property type="molecule type" value="Genomic_DNA"/>
</dbReference>
<organism evidence="1 2">
    <name type="scientific">Rhizoctonia solani</name>
    <dbReference type="NCBI Taxonomy" id="456999"/>
    <lineage>
        <taxon>Eukaryota</taxon>
        <taxon>Fungi</taxon>
        <taxon>Dikarya</taxon>
        <taxon>Basidiomycota</taxon>
        <taxon>Agaricomycotina</taxon>
        <taxon>Agaricomycetes</taxon>
        <taxon>Cantharellales</taxon>
        <taxon>Ceratobasidiaceae</taxon>
        <taxon>Rhizoctonia</taxon>
    </lineage>
</organism>
<evidence type="ECO:0000313" key="2">
    <source>
        <dbReference type="Proteomes" id="UP000663843"/>
    </source>
</evidence>
<dbReference type="Gene3D" id="1.20.1280.50">
    <property type="match status" value="1"/>
</dbReference>
<evidence type="ECO:0000313" key="1">
    <source>
        <dbReference type="EMBL" id="CAE6369852.1"/>
    </source>
</evidence>
<dbReference type="AlphaFoldDB" id="A0A8H2WGF9"/>
<sequence>MIEPTSINSLPPEILTRIFYILISEPCQLDPLIFDDERPAEYSRYPGCLTQVCTLWRKIAISSRLLWCHIDLSPNSPYVDDLVARADAHLACAGELPIELHIAVDSRDAHTLEYEESYRLISLVSGRVTNLELAMQGPFRLYHRDILGLCFRHRPALTKLVLRSEAGYSNNFLVADSFDTTMTVDFWLLELDCTEEDIESCFAHITVLHLRGVFPIWSSNAYHGLVDLRLLSTGTWSDIREAELIIILQSSPGLRIVHFGLEIRDETPATQQVTLVNLPDLQFVNIFPDIDVTTRITISPGSLLRLLAPGTKPLQLSFEGFYLQDGGTLTEVERFFARSQVTQFYTRSVLPPPNLLLSYSAHLERVILDYFDSVSQDLLLLSWLNVNKSASLPRLKSLHITNSALLDHDLRVLLKYCPDGIVLDSCKVERNISRNDYCLSKFSATELLEIFPTIKVINHAVSEQEILNSNWDPC</sequence>
<proteinExistence type="predicted"/>